<dbReference type="SUPFAM" id="SSF52402">
    <property type="entry name" value="Adenine nucleotide alpha hydrolases-like"/>
    <property type="match status" value="1"/>
</dbReference>
<feature type="binding site" evidence="9">
    <location>
        <position position="122"/>
    </location>
    <ligand>
        <name>ATP</name>
        <dbReference type="ChEBI" id="CHEBI:30616"/>
    </ligand>
</feature>
<dbReference type="InterPro" id="IPR046885">
    <property type="entry name" value="MnmA-like_C"/>
</dbReference>
<dbReference type="STRING" id="57664.SAMN05661003_10586"/>
<dbReference type="EMBL" id="FNAQ01000005">
    <property type="protein sequence ID" value="SDE22634.1"/>
    <property type="molecule type" value="Genomic_DNA"/>
</dbReference>
<dbReference type="Pfam" id="PF20259">
    <property type="entry name" value="tRNA_Me_trans_M"/>
    <property type="match status" value="1"/>
</dbReference>
<comment type="subcellular location">
    <subcellularLocation>
        <location evidence="9">Cytoplasm</location>
    </subcellularLocation>
</comment>
<evidence type="ECO:0000313" key="13">
    <source>
        <dbReference type="Proteomes" id="UP000243205"/>
    </source>
</evidence>
<keyword evidence="7 9" id="KW-1015">Disulfide bond</keyword>
<dbReference type="GO" id="GO:0008168">
    <property type="term" value="F:methyltransferase activity"/>
    <property type="evidence" value="ECO:0007669"/>
    <property type="project" value="UniProtKB-KW"/>
</dbReference>
<evidence type="ECO:0000256" key="5">
    <source>
        <dbReference type="ARBA" id="ARBA00022840"/>
    </source>
</evidence>
<dbReference type="CDD" id="cd01998">
    <property type="entry name" value="MnmA_TRMU-like"/>
    <property type="match status" value="1"/>
</dbReference>
<keyword evidence="4 9" id="KW-0547">Nucleotide-binding</keyword>
<evidence type="ECO:0000256" key="7">
    <source>
        <dbReference type="ARBA" id="ARBA00023157"/>
    </source>
</evidence>
<dbReference type="GO" id="GO:0005524">
    <property type="term" value="F:ATP binding"/>
    <property type="evidence" value="ECO:0007669"/>
    <property type="project" value="UniProtKB-KW"/>
</dbReference>
<evidence type="ECO:0000259" key="11">
    <source>
        <dbReference type="Pfam" id="PF20259"/>
    </source>
</evidence>
<dbReference type="NCBIfam" id="NF001138">
    <property type="entry name" value="PRK00143.1"/>
    <property type="match status" value="1"/>
</dbReference>
<dbReference type="GO" id="GO:0000049">
    <property type="term" value="F:tRNA binding"/>
    <property type="evidence" value="ECO:0007669"/>
    <property type="project" value="UniProtKB-KW"/>
</dbReference>
<evidence type="ECO:0000259" key="10">
    <source>
        <dbReference type="Pfam" id="PF20258"/>
    </source>
</evidence>
<comment type="similarity">
    <text evidence="9">Belongs to the MnmA/TRMU family.</text>
</comment>
<dbReference type="RefSeq" id="WP_092077687.1">
    <property type="nucleotide sequence ID" value="NZ_FNAQ01000005.1"/>
</dbReference>
<feature type="disulfide bond" description="Alternate" evidence="9">
    <location>
        <begin position="98"/>
        <end position="195"/>
    </location>
</feature>
<dbReference type="InterPro" id="IPR004506">
    <property type="entry name" value="MnmA-like"/>
</dbReference>
<comment type="caution">
    <text evidence="9">Lacks conserved residue(s) required for the propagation of feature annotation.</text>
</comment>
<protein>
    <recommendedName>
        <fullName evidence="9">tRNA-specific 2-thiouridylase MnmA</fullName>
        <ecNumber evidence="9">2.8.1.13</ecNumber>
    </recommendedName>
</protein>
<keyword evidence="12" id="KW-0489">Methyltransferase</keyword>
<dbReference type="EC" id="2.8.1.13" evidence="9"/>
<name>A0A1G7B682_9BACT</name>
<feature type="binding site" evidence="9">
    <location>
        <begin position="13"/>
        <end position="20"/>
    </location>
    <ligand>
        <name>ATP</name>
        <dbReference type="ChEBI" id="CHEBI:30616"/>
    </ligand>
</feature>
<feature type="binding site" evidence="9">
    <location>
        <position position="39"/>
    </location>
    <ligand>
        <name>ATP</name>
        <dbReference type="ChEBI" id="CHEBI:30616"/>
    </ligand>
</feature>
<keyword evidence="2 9" id="KW-0808">Transferase</keyword>
<dbReference type="PANTHER" id="PTHR11933">
    <property type="entry name" value="TRNA 5-METHYLAMINOMETHYL-2-THIOURIDYLATE -METHYLTRANSFERASE"/>
    <property type="match status" value="1"/>
</dbReference>
<dbReference type="Pfam" id="PF20258">
    <property type="entry name" value="tRNA_Me_trans_C"/>
    <property type="match status" value="1"/>
</dbReference>
<reference evidence="13" key="1">
    <citation type="submission" date="2016-10" db="EMBL/GenBank/DDBJ databases">
        <authorList>
            <person name="Varghese N."/>
            <person name="Submissions S."/>
        </authorList>
    </citation>
    <scope>NUCLEOTIDE SEQUENCE [LARGE SCALE GENOMIC DNA]</scope>
    <source>
        <strain evidence="13">DSM 8987</strain>
    </source>
</reference>
<feature type="site" description="Interaction with tRNA" evidence="9">
    <location>
        <position position="123"/>
    </location>
</feature>
<dbReference type="GO" id="GO:0002143">
    <property type="term" value="P:tRNA wobble position uridine thiolation"/>
    <property type="evidence" value="ECO:0007669"/>
    <property type="project" value="TreeGrafter"/>
</dbReference>
<feature type="site" description="Interaction with tRNA" evidence="9">
    <location>
        <position position="333"/>
    </location>
</feature>
<feature type="region of interest" description="Interaction with tRNA" evidence="9">
    <location>
        <begin position="145"/>
        <end position="147"/>
    </location>
</feature>
<dbReference type="GO" id="GO:0103016">
    <property type="term" value="F:tRNA-uridine 2-sulfurtransferase activity"/>
    <property type="evidence" value="ECO:0007669"/>
    <property type="project" value="UniProtKB-EC"/>
</dbReference>
<feature type="active site" description="Nucleophile" evidence="9">
    <location>
        <position position="98"/>
    </location>
</feature>
<proteinExistence type="inferred from homology"/>
<evidence type="ECO:0000256" key="6">
    <source>
        <dbReference type="ARBA" id="ARBA00022884"/>
    </source>
</evidence>
<evidence type="ECO:0000256" key="1">
    <source>
        <dbReference type="ARBA" id="ARBA00022555"/>
    </source>
</evidence>
<evidence type="ECO:0000313" key="12">
    <source>
        <dbReference type="EMBL" id="SDE22634.1"/>
    </source>
</evidence>
<keyword evidence="5 9" id="KW-0067">ATP-binding</keyword>
<dbReference type="NCBIfam" id="TIGR00420">
    <property type="entry name" value="trmU"/>
    <property type="match status" value="1"/>
</dbReference>
<dbReference type="OrthoDB" id="9800696at2"/>
<keyword evidence="1 9" id="KW-0820">tRNA-binding</keyword>
<keyword evidence="3 9" id="KW-0819">tRNA processing</keyword>
<dbReference type="FunFam" id="2.30.30.280:FF:000001">
    <property type="entry name" value="tRNA-specific 2-thiouridylase MnmA"/>
    <property type="match status" value="1"/>
</dbReference>
<dbReference type="Gene3D" id="3.40.50.620">
    <property type="entry name" value="HUPs"/>
    <property type="match status" value="1"/>
</dbReference>
<dbReference type="PANTHER" id="PTHR11933:SF5">
    <property type="entry name" value="MITOCHONDRIAL TRNA-SPECIFIC 2-THIOURIDYLASE 1"/>
    <property type="match status" value="1"/>
</dbReference>
<dbReference type="HAMAP" id="MF_00144">
    <property type="entry name" value="tRNA_thiouridyl_MnmA"/>
    <property type="match status" value="1"/>
</dbReference>
<dbReference type="InterPro" id="IPR014729">
    <property type="entry name" value="Rossmann-like_a/b/a_fold"/>
</dbReference>
<organism evidence="12 13">
    <name type="scientific">Desulfuromonas thiophila</name>
    <dbReference type="NCBI Taxonomy" id="57664"/>
    <lineage>
        <taxon>Bacteria</taxon>
        <taxon>Pseudomonadati</taxon>
        <taxon>Thermodesulfobacteriota</taxon>
        <taxon>Desulfuromonadia</taxon>
        <taxon>Desulfuromonadales</taxon>
        <taxon>Desulfuromonadaceae</taxon>
        <taxon>Desulfuromonas</taxon>
    </lineage>
</organism>
<dbReference type="Pfam" id="PF03054">
    <property type="entry name" value="tRNA_Me_trans"/>
    <property type="match status" value="1"/>
</dbReference>
<comment type="catalytic activity">
    <reaction evidence="8 9">
        <text>S-sulfanyl-L-cysteinyl-[protein] + uridine(34) in tRNA + AH2 + ATP = 2-thiouridine(34) in tRNA + L-cysteinyl-[protein] + A + AMP + diphosphate + H(+)</text>
        <dbReference type="Rhea" id="RHEA:47032"/>
        <dbReference type="Rhea" id="RHEA-COMP:10131"/>
        <dbReference type="Rhea" id="RHEA-COMP:11726"/>
        <dbReference type="Rhea" id="RHEA-COMP:11727"/>
        <dbReference type="Rhea" id="RHEA-COMP:11728"/>
        <dbReference type="ChEBI" id="CHEBI:13193"/>
        <dbReference type="ChEBI" id="CHEBI:15378"/>
        <dbReference type="ChEBI" id="CHEBI:17499"/>
        <dbReference type="ChEBI" id="CHEBI:29950"/>
        <dbReference type="ChEBI" id="CHEBI:30616"/>
        <dbReference type="ChEBI" id="CHEBI:33019"/>
        <dbReference type="ChEBI" id="CHEBI:61963"/>
        <dbReference type="ChEBI" id="CHEBI:65315"/>
        <dbReference type="ChEBI" id="CHEBI:87170"/>
        <dbReference type="ChEBI" id="CHEBI:456215"/>
        <dbReference type="EC" id="2.8.1.13"/>
    </reaction>
</comment>
<feature type="active site" description="Cysteine persulfide intermediate" evidence="9">
    <location>
        <position position="195"/>
    </location>
</feature>
<dbReference type="GO" id="GO:0032259">
    <property type="term" value="P:methylation"/>
    <property type="evidence" value="ECO:0007669"/>
    <property type="project" value="UniProtKB-KW"/>
</dbReference>
<dbReference type="Proteomes" id="UP000243205">
    <property type="component" value="Unassembled WGS sequence"/>
</dbReference>
<evidence type="ECO:0000256" key="8">
    <source>
        <dbReference type="ARBA" id="ARBA00051542"/>
    </source>
</evidence>
<dbReference type="GO" id="GO:0005737">
    <property type="term" value="C:cytoplasm"/>
    <property type="evidence" value="ECO:0007669"/>
    <property type="project" value="UniProtKB-SubCell"/>
</dbReference>
<gene>
    <name evidence="9" type="primary">mnmA</name>
    <name evidence="12" type="ORF">SAMN05661003_10586</name>
</gene>
<evidence type="ECO:0000256" key="2">
    <source>
        <dbReference type="ARBA" id="ARBA00022679"/>
    </source>
</evidence>
<dbReference type="Gene3D" id="2.40.30.10">
    <property type="entry name" value="Translation factors"/>
    <property type="match status" value="1"/>
</dbReference>
<feature type="domain" description="tRNA-specific 2-thiouridylase MnmA-like C-terminal" evidence="10">
    <location>
        <begin position="274"/>
        <end position="349"/>
    </location>
</feature>
<dbReference type="AlphaFoldDB" id="A0A1G7B682"/>
<keyword evidence="9" id="KW-0963">Cytoplasm</keyword>
<feature type="region of interest" description="Interaction with tRNA" evidence="9">
    <location>
        <begin position="300"/>
        <end position="301"/>
    </location>
</feature>
<keyword evidence="6 9" id="KW-0694">RNA-binding</keyword>
<dbReference type="InterPro" id="IPR023382">
    <property type="entry name" value="MnmA-like_central_sf"/>
</dbReference>
<evidence type="ECO:0000256" key="9">
    <source>
        <dbReference type="HAMAP-Rule" id="MF_00144"/>
    </source>
</evidence>
<accession>A0A1G7B682</accession>
<comment type="function">
    <text evidence="9">Catalyzes the 2-thiolation of uridine at the wobble position (U34) of tRNA, leading to the formation of s(2)U34.</text>
</comment>
<evidence type="ECO:0000256" key="4">
    <source>
        <dbReference type="ARBA" id="ARBA00022741"/>
    </source>
</evidence>
<dbReference type="InterPro" id="IPR046884">
    <property type="entry name" value="MnmA-like_central"/>
</dbReference>
<sequence>MTENSRPRSALVALSGGVDSTVAALLLQQQGLAVQGITLRLLPGAAGEATIAAAGRVAAELAIPFRVCDCVDDFERQVMTPFRRSYCQGRTPNPCVLCNRLFKFGLLLDEADRLGCDLLATGHYARLDQRQPDWPRVCRASDLRKDQSYFLFCLSSPQLARICFPLGDLTKEQVRQQARRFGLAAGDSGESQDVCFIPDNDYIRFVETDAASPPAGALVHVDGRVLGNHNGIHRYTVGQRRGLNLAWREPLYVVRLDPIANQVVVGERPLLLRETFEVTELVWNAPQSPEAFDDLCCQIRYRHQPVAARLQSSGPQQVRVQLTAPQAGIAPGQAAVFYQGDTVLGGGFIL</sequence>
<feature type="domain" description="tRNA-specific 2-thiouridylase MnmA-like central" evidence="11">
    <location>
        <begin position="215"/>
        <end position="267"/>
    </location>
</feature>
<evidence type="ECO:0000256" key="3">
    <source>
        <dbReference type="ARBA" id="ARBA00022694"/>
    </source>
</evidence>
<keyword evidence="13" id="KW-1185">Reference proteome</keyword>
<dbReference type="Gene3D" id="2.30.30.280">
    <property type="entry name" value="Adenine nucleotide alpha hydrolases-like domains"/>
    <property type="match status" value="1"/>
</dbReference>